<evidence type="ECO:0000256" key="4">
    <source>
        <dbReference type="ARBA" id="ARBA00008655"/>
    </source>
</evidence>
<comment type="catalytic activity">
    <reaction evidence="1">
        <text>a 1-acyl-sn-glycero-3-phosphate + an acyl-CoA = a 1,2-diacyl-sn-glycero-3-phosphate + CoA</text>
        <dbReference type="Rhea" id="RHEA:19709"/>
        <dbReference type="ChEBI" id="CHEBI:57287"/>
        <dbReference type="ChEBI" id="CHEBI:57970"/>
        <dbReference type="ChEBI" id="CHEBI:58342"/>
        <dbReference type="ChEBI" id="CHEBI:58608"/>
        <dbReference type="EC" id="2.3.1.51"/>
    </reaction>
</comment>
<dbReference type="EC" id="2.3.1.51" evidence="5"/>
<dbReference type="Pfam" id="PF01553">
    <property type="entry name" value="Acyltransferase"/>
    <property type="match status" value="1"/>
</dbReference>
<proteinExistence type="inferred from homology"/>
<comment type="pathway">
    <text evidence="3">Lipid metabolism.</text>
</comment>
<keyword evidence="8" id="KW-1133">Transmembrane helix</keyword>
<protein>
    <recommendedName>
        <fullName evidence="5">1-acylglycerol-3-phosphate O-acyltransferase</fullName>
        <ecNumber evidence="5">2.3.1.51</ecNumber>
    </recommendedName>
</protein>
<organism evidence="10">
    <name type="scientific">Prunus dulcis</name>
    <name type="common">Almond</name>
    <name type="synonym">Amygdalus dulcis</name>
    <dbReference type="NCBI Taxonomy" id="3755"/>
    <lineage>
        <taxon>Eukaryota</taxon>
        <taxon>Viridiplantae</taxon>
        <taxon>Streptophyta</taxon>
        <taxon>Embryophyta</taxon>
        <taxon>Tracheophyta</taxon>
        <taxon>Spermatophyta</taxon>
        <taxon>Magnoliopsida</taxon>
        <taxon>eudicotyledons</taxon>
        <taxon>Gunneridae</taxon>
        <taxon>Pentapetalae</taxon>
        <taxon>rosids</taxon>
        <taxon>fabids</taxon>
        <taxon>Rosales</taxon>
        <taxon>Rosaceae</taxon>
        <taxon>Amygdaloideae</taxon>
        <taxon>Amygdaleae</taxon>
        <taxon>Prunus</taxon>
    </lineage>
</organism>
<sequence>MIPKRSLCLPSNLCLLFLSKPKARIALAAMAIPAVLAIVPIGVVFILSGLIVNLMQVVSFILLRPISKKLYRKINKVVAELLWLELIWLIDWWAGIKVELYVDSDTFQLMGKEHALVICNHRSDIDWLVGWLVAQRSGCLGSALAIMKKEVMFLPVIGWSMWFSEYFFLERRWTKDEITLKSGFQQLEDFPMPFWLALFVEGTRFTQAKLMVAQEFAASRGCLFLGMSCFHGFVSSVSQMRSFVPAIYDCTVAVPKNQPPPTLLRIFRGQSSVVKLQIRRHSMQELPETADGIGQWCKDVFVTKGLSGHIAQDALLEKYFAKGTFSDQQLQNIGRPVKSLIVVLLWSCLIGYGIFKFVPWSSLLSSWKGIAFSATFLVLVVIVMQILIHSSESERSTPLNITPQDQTKERLPFAFLLRPLSKSTYRKINGTIASLLWLDHIWLLEWWAGLKFTRVKGFPMPFWLTIFAEGTRMTPDKLSEAQKFAASRKLPIPKNGFVTAVKNLRSFVPAVYDVTLAVPEGHSTPSLHTMMERKSTVVKIHIKRYSMKDLPQSDEAIAQWCRDRFVAK</sequence>
<comment type="pathway">
    <text evidence="2">Phospholipid metabolism; CDP-diacylglycerol biosynthesis; CDP-diacylglycerol from sn-glycerol 3-phosphate: step 2/3.</text>
</comment>
<evidence type="ECO:0000256" key="6">
    <source>
        <dbReference type="ARBA" id="ARBA00022679"/>
    </source>
</evidence>
<evidence type="ECO:0000256" key="5">
    <source>
        <dbReference type="ARBA" id="ARBA00013211"/>
    </source>
</evidence>
<comment type="similarity">
    <text evidence="4">Belongs to the 1-acyl-sn-glycerol-3-phosphate acyltransferase family.</text>
</comment>
<dbReference type="AlphaFoldDB" id="A0A4Y1RDZ4"/>
<keyword evidence="7 10" id="KW-0012">Acyltransferase</keyword>
<reference evidence="10" key="1">
    <citation type="journal article" date="2019" name="Science">
        <title>Mutation of a bHLH transcription factor allowed almond domestication.</title>
        <authorList>
            <person name="Sanchez-Perez R."/>
            <person name="Pavan S."/>
            <person name="Mazzeo R."/>
            <person name="Moldovan C."/>
            <person name="Aiese Cigliano R."/>
            <person name="Del Cueto J."/>
            <person name="Ricciardi F."/>
            <person name="Lotti C."/>
            <person name="Ricciardi L."/>
            <person name="Dicenta F."/>
            <person name="Lopez-Marques R.L."/>
            <person name="Lindberg Moller B."/>
        </authorList>
    </citation>
    <scope>NUCLEOTIDE SEQUENCE</scope>
</reference>
<feature type="non-terminal residue" evidence="10">
    <location>
        <position position="568"/>
    </location>
</feature>
<feature type="transmembrane region" description="Helical" evidence="8">
    <location>
        <begin position="74"/>
        <end position="94"/>
    </location>
</feature>
<dbReference type="PANTHER" id="PTHR10983:SF55">
    <property type="entry name" value="1-ACYL-SN-GLYCEROL-3-PHOSPHATE ACYLTRANSFERASE 3"/>
    <property type="match status" value="1"/>
</dbReference>
<feature type="transmembrane region" description="Helical" evidence="8">
    <location>
        <begin position="151"/>
        <end position="169"/>
    </location>
</feature>
<dbReference type="EMBL" id="AP019300">
    <property type="protein sequence ID" value="BBH02197.1"/>
    <property type="molecule type" value="Genomic_DNA"/>
</dbReference>
<evidence type="ECO:0000256" key="1">
    <source>
        <dbReference type="ARBA" id="ARBA00001141"/>
    </source>
</evidence>
<evidence type="ECO:0000313" key="10">
    <source>
        <dbReference type="EMBL" id="BBH02197.1"/>
    </source>
</evidence>
<dbReference type="InterPro" id="IPR032098">
    <property type="entry name" value="Acyltransf_C"/>
</dbReference>
<dbReference type="GO" id="GO:0003841">
    <property type="term" value="F:1-acylglycerol-3-phosphate O-acyltransferase activity"/>
    <property type="evidence" value="ECO:0007669"/>
    <property type="project" value="UniProtKB-EC"/>
</dbReference>
<keyword evidence="8" id="KW-0472">Membrane</keyword>
<dbReference type="InterPro" id="IPR002123">
    <property type="entry name" value="Plipid/glycerol_acylTrfase"/>
</dbReference>
<evidence type="ECO:0000256" key="3">
    <source>
        <dbReference type="ARBA" id="ARBA00005189"/>
    </source>
</evidence>
<name>A0A4Y1RDZ4_PRUDU</name>
<dbReference type="Pfam" id="PF16076">
    <property type="entry name" value="Acyltransf_C"/>
    <property type="match status" value="2"/>
</dbReference>
<feature type="transmembrane region" description="Helical" evidence="8">
    <location>
        <begin position="340"/>
        <end position="358"/>
    </location>
</feature>
<evidence type="ECO:0000256" key="8">
    <source>
        <dbReference type="SAM" id="Phobius"/>
    </source>
</evidence>
<gene>
    <name evidence="10" type="ORF">Prudu_012695</name>
</gene>
<dbReference type="GO" id="GO:0012505">
    <property type="term" value="C:endomembrane system"/>
    <property type="evidence" value="ECO:0007669"/>
    <property type="project" value="TreeGrafter"/>
</dbReference>
<dbReference type="SMART" id="SM00563">
    <property type="entry name" value="PlsC"/>
    <property type="match status" value="1"/>
</dbReference>
<feature type="domain" description="Phospholipid/glycerol acyltransferase" evidence="9">
    <location>
        <begin position="115"/>
        <end position="232"/>
    </location>
</feature>
<accession>A0A4Y1RDZ4</accession>
<keyword evidence="6 10" id="KW-0808">Transferase</keyword>
<dbReference type="UniPathway" id="UPA00557">
    <property type="reaction ID" value="UER00613"/>
</dbReference>
<dbReference type="PANTHER" id="PTHR10983">
    <property type="entry name" value="1-ACYLGLYCEROL-3-PHOSPHATE ACYLTRANSFERASE-RELATED"/>
    <property type="match status" value="1"/>
</dbReference>
<feature type="transmembrane region" description="Helical" evidence="8">
    <location>
        <begin position="370"/>
        <end position="388"/>
    </location>
</feature>
<dbReference type="GO" id="GO:0016024">
    <property type="term" value="P:CDP-diacylglycerol biosynthetic process"/>
    <property type="evidence" value="ECO:0007669"/>
    <property type="project" value="UniProtKB-UniPathway"/>
</dbReference>
<evidence type="ECO:0000256" key="2">
    <source>
        <dbReference type="ARBA" id="ARBA00004728"/>
    </source>
</evidence>
<evidence type="ECO:0000256" key="7">
    <source>
        <dbReference type="ARBA" id="ARBA00023315"/>
    </source>
</evidence>
<evidence type="ECO:0000259" key="9">
    <source>
        <dbReference type="SMART" id="SM00563"/>
    </source>
</evidence>
<keyword evidence="8" id="KW-0812">Transmembrane</keyword>
<dbReference type="SUPFAM" id="SSF69593">
    <property type="entry name" value="Glycerol-3-phosphate (1)-acyltransferase"/>
    <property type="match status" value="1"/>
</dbReference>
<dbReference type="CDD" id="cd07990">
    <property type="entry name" value="LPLAT_LCLAT1-like"/>
    <property type="match status" value="2"/>
</dbReference>